<dbReference type="Pfam" id="PF08241">
    <property type="entry name" value="Methyltransf_11"/>
    <property type="match status" value="1"/>
</dbReference>
<evidence type="ECO:0000313" key="5">
    <source>
        <dbReference type="Proteomes" id="UP000002487"/>
    </source>
</evidence>
<dbReference type="GO" id="GO:0008757">
    <property type="term" value="F:S-adenosylmethionine-dependent methyltransferase activity"/>
    <property type="evidence" value="ECO:0007669"/>
    <property type="project" value="InterPro"/>
</dbReference>
<feature type="compositionally biased region" description="Polar residues" evidence="2">
    <location>
        <begin position="1"/>
        <end position="26"/>
    </location>
</feature>
<dbReference type="AlphaFoldDB" id="Q8THY4"/>
<accession>Q8THY4</accession>
<evidence type="ECO:0000256" key="1">
    <source>
        <dbReference type="ARBA" id="ARBA00022679"/>
    </source>
</evidence>
<gene>
    <name evidence="4" type="ordered locus">MA_4374</name>
</gene>
<dbReference type="PhylomeDB" id="Q8THY4"/>
<dbReference type="KEGG" id="mac:MA_4374"/>
<dbReference type="Gene3D" id="3.40.50.150">
    <property type="entry name" value="Vaccinia Virus protein VP39"/>
    <property type="match status" value="1"/>
</dbReference>
<dbReference type="CDD" id="cd02440">
    <property type="entry name" value="AdoMet_MTases"/>
    <property type="match status" value="1"/>
</dbReference>
<reference evidence="4 5" key="1">
    <citation type="journal article" date="2002" name="Genome Res.">
        <title>The genome of Methanosarcina acetivorans reveals extensive metabolic and physiological diversity.</title>
        <authorList>
            <person name="Galagan J.E."/>
            <person name="Nusbaum C."/>
            <person name="Roy A."/>
            <person name="Endrizzi M.G."/>
            <person name="Macdonald P."/>
            <person name="FitzHugh W."/>
            <person name="Calvo S."/>
            <person name="Engels R."/>
            <person name="Smirnov S."/>
            <person name="Atnoor D."/>
            <person name="Brown A."/>
            <person name="Allen N."/>
            <person name="Naylor J."/>
            <person name="Stange-Thomann N."/>
            <person name="DeArellano K."/>
            <person name="Johnson R."/>
            <person name="Linton L."/>
            <person name="McEwan P."/>
            <person name="McKernan K."/>
            <person name="Talamas J."/>
            <person name="Tirrell A."/>
            <person name="Ye W."/>
            <person name="Zimmer A."/>
            <person name="Barber R.D."/>
            <person name="Cann I."/>
            <person name="Graham D.E."/>
            <person name="Grahame D.A."/>
            <person name="Guss A."/>
            <person name="Hedderich R."/>
            <person name="Ingram-Smith C."/>
            <person name="Kuettner C.H."/>
            <person name="Krzycki J.A."/>
            <person name="Leigh J.A."/>
            <person name="Li W."/>
            <person name="Liu J."/>
            <person name="Mukhopadhyay B."/>
            <person name="Reeve J.N."/>
            <person name="Smith K."/>
            <person name="Springer T.A."/>
            <person name="Umayam L.A."/>
            <person name="White O."/>
            <person name="White R.H."/>
            <person name="de Macario E.C."/>
            <person name="Ferry J.G."/>
            <person name="Jarrell K.F."/>
            <person name="Jing H."/>
            <person name="Macario A.J.L."/>
            <person name="Paulsen I."/>
            <person name="Pritchett M."/>
            <person name="Sowers K.R."/>
            <person name="Swanson R.V."/>
            <person name="Zinder S.H."/>
            <person name="Lander E."/>
            <person name="Metcalf W.W."/>
            <person name="Birren B."/>
        </authorList>
    </citation>
    <scope>NUCLEOTIDE SEQUENCE [LARGE SCALE GENOMIC DNA]</scope>
    <source>
        <strain evidence="5">ATCC 35395 / DSM 2834 / JCM 12185 / C2A</strain>
    </source>
</reference>
<dbReference type="InterPro" id="IPR050447">
    <property type="entry name" value="Erg6_SMT_methyltransf"/>
</dbReference>
<dbReference type="PANTHER" id="PTHR44068:SF11">
    <property type="entry name" value="GERANYL DIPHOSPHATE 2-C-METHYLTRANSFERASE"/>
    <property type="match status" value="1"/>
</dbReference>
<feature type="region of interest" description="Disordered" evidence="2">
    <location>
        <begin position="1"/>
        <end position="27"/>
    </location>
</feature>
<feature type="domain" description="Methyltransferase type 11" evidence="3">
    <location>
        <begin position="84"/>
        <end position="179"/>
    </location>
</feature>
<dbReference type="InParanoid" id="Q8THY4"/>
<dbReference type="SUPFAM" id="SSF53335">
    <property type="entry name" value="S-adenosyl-L-methionine-dependent methyltransferases"/>
    <property type="match status" value="1"/>
</dbReference>
<dbReference type="EnsemblBacteria" id="AAM07716">
    <property type="protein sequence ID" value="AAM07716"/>
    <property type="gene ID" value="MA_4374"/>
</dbReference>
<dbReference type="EMBL" id="AE010299">
    <property type="protein sequence ID" value="AAM07716.1"/>
    <property type="molecule type" value="Genomic_DNA"/>
</dbReference>
<sequence length="315" mass="35264">MKKNSQNSVGSDGKSMSESSGNQDAQTGKEVAATKKWLSVKEAEALGYYDFMSYLGVPYYHTGGLVSTGKLAELCRIDSNKKVLMVGCGTGFSACYLARKIGCEVVGIDIAEVSIEEAKERARRQRVSDKAKFRVGDAYALPFEAGTFDAVVTESVSQFLDRKKAFKEFSRVLKPGGYIGINEMYKEEKIPPKTAEEIAHAEEVFREITGLPFSLPTPEEWKKGLEEVGLKEINVRKFRPSPSLGEIKTFIEGMEGIWNFTFHFAELMLKIGKYSLFSRKIRYRFKRLGEGKKILLRKKSTSKYAGYVLATGIKE</sequence>
<keyword evidence="1" id="KW-0808">Transferase</keyword>
<evidence type="ECO:0000259" key="3">
    <source>
        <dbReference type="Pfam" id="PF08241"/>
    </source>
</evidence>
<keyword evidence="5" id="KW-1185">Reference proteome</keyword>
<dbReference type="InterPro" id="IPR029063">
    <property type="entry name" value="SAM-dependent_MTases_sf"/>
</dbReference>
<protein>
    <recommendedName>
        <fullName evidence="3">Methyltransferase type 11 domain-containing protein</fullName>
    </recommendedName>
</protein>
<evidence type="ECO:0000313" key="4">
    <source>
        <dbReference type="EMBL" id="AAM07716.1"/>
    </source>
</evidence>
<name>Q8THY4_METAC</name>
<proteinExistence type="predicted"/>
<organism evidence="4 5">
    <name type="scientific">Methanosarcina acetivorans (strain ATCC 35395 / DSM 2834 / JCM 12185 / C2A)</name>
    <dbReference type="NCBI Taxonomy" id="188937"/>
    <lineage>
        <taxon>Archaea</taxon>
        <taxon>Methanobacteriati</taxon>
        <taxon>Methanobacteriota</taxon>
        <taxon>Stenosarchaea group</taxon>
        <taxon>Methanomicrobia</taxon>
        <taxon>Methanosarcinales</taxon>
        <taxon>Methanosarcinaceae</taxon>
        <taxon>Methanosarcina</taxon>
    </lineage>
</organism>
<dbReference type="InterPro" id="IPR013216">
    <property type="entry name" value="Methyltransf_11"/>
</dbReference>
<dbReference type="PANTHER" id="PTHR44068">
    <property type="entry name" value="ZGC:194242"/>
    <property type="match status" value="1"/>
</dbReference>
<evidence type="ECO:0000256" key="2">
    <source>
        <dbReference type="SAM" id="MobiDB-lite"/>
    </source>
</evidence>
<dbReference type="HOGENOM" id="CLU_039068_8_0_2"/>
<dbReference type="Proteomes" id="UP000002487">
    <property type="component" value="Chromosome"/>
</dbReference>
<dbReference type="STRING" id="188937.MA_4374"/>